<evidence type="ECO:0000259" key="5">
    <source>
        <dbReference type="Pfam" id="PF25137"/>
    </source>
</evidence>
<evidence type="ECO:0000313" key="6">
    <source>
        <dbReference type="EMBL" id="BAN90699.1"/>
    </source>
</evidence>
<dbReference type="PANTHER" id="PTHR11496:SF102">
    <property type="entry name" value="ALCOHOL DEHYDROGENASE 4"/>
    <property type="match status" value="1"/>
</dbReference>
<dbReference type="STRING" id="1198449.ACAM_1230"/>
<dbReference type="InterPro" id="IPR056798">
    <property type="entry name" value="ADH_Fe_C"/>
</dbReference>
<dbReference type="InterPro" id="IPR018211">
    <property type="entry name" value="ADH_Fe_CS"/>
</dbReference>
<dbReference type="SUPFAM" id="SSF56796">
    <property type="entry name" value="Dehydroquinate synthase-like"/>
    <property type="match status" value="1"/>
</dbReference>
<dbReference type="Proteomes" id="UP000016887">
    <property type="component" value="Chromosome"/>
</dbReference>
<dbReference type="FunFam" id="3.40.50.1970:FF:000003">
    <property type="entry name" value="Alcohol dehydrogenase, iron-containing"/>
    <property type="match status" value="1"/>
</dbReference>
<gene>
    <name evidence="6" type="ORF">ACAM_1230</name>
</gene>
<comment type="similarity">
    <text evidence="1">Belongs to the iron-containing alcohol dehydrogenase family.</text>
</comment>
<dbReference type="Pfam" id="PF25137">
    <property type="entry name" value="ADH_Fe_C"/>
    <property type="match status" value="1"/>
</dbReference>
<evidence type="ECO:0000256" key="3">
    <source>
        <dbReference type="ARBA" id="ARBA00023027"/>
    </source>
</evidence>
<keyword evidence="3" id="KW-0520">NAD</keyword>
<keyword evidence="2" id="KW-0560">Oxidoreductase</keyword>
<dbReference type="PANTHER" id="PTHR11496">
    <property type="entry name" value="ALCOHOL DEHYDROGENASE"/>
    <property type="match status" value="1"/>
</dbReference>
<evidence type="ECO:0000313" key="7">
    <source>
        <dbReference type="Proteomes" id="UP000016887"/>
    </source>
</evidence>
<dbReference type="eggNOG" id="arCOG00984">
    <property type="taxonomic scope" value="Archaea"/>
</dbReference>
<evidence type="ECO:0000259" key="4">
    <source>
        <dbReference type="Pfam" id="PF00465"/>
    </source>
</evidence>
<feature type="domain" description="Alcohol dehydrogenase iron-type/glycerol dehydrogenase GldA" evidence="4">
    <location>
        <begin position="7"/>
        <end position="180"/>
    </location>
</feature>
<dbReference type="RefSeq" id="WP_022541969.1">
    <property type="nucleotide sequence ID" value="NC_022521.1"/>
</dbReference>
<dbReference type="KEGG" id="acj:ACAM_1230"/>
<keyword evidence="7" id="KW-1185">Reference proteome</keyword>
<organism evidence="6 7">
    <name type="scientific">Aeropyrum camini SY1 = JCM 12091</name>
    <dbReference type="NCBI Taxonomy" id="1198449"/>
    <lineage>
        <taxon>Archaea</taxon>
        <taxon>Thermoproteota</taxon>
        <taxon>Thermoprotei</taxon>
        <taxon>Desulfurococcales</taxon>
        <taxon>Desulfurococcaceae</taxon>
        <taxon>Aeropyrum</taxon>
    </lineage>
</organism>
<dbReference type="Gene3D" id="1.20.1090.10">
    <property type="entry name" value="Dehydroquinate synthase-like - alpha domain"/>
    <property type="match status" value="1"/>
</dbReference>
<dbReference type="InterPro" id="IPR039697">
    <property type="entry name" value="Alcohol_dehydrogenase_Fe"/>
</dbReference>
<proteinExistence type="inferred from homology"/>
<dbReference type="EMBL" id="AP012489">
    <property type="protein sequence ID" value="BAN90699.1"/>
    <property type="molecule type" value="Genomic_DNA"/>
</dbReference>
<dbReference type="GO" id="GO:0046872">
    <property type="term" value="F:metal ion binding"/>
    <property type="evidence" value="ECO:0007669"/>
    <property type="project" value="InterPro"/>
</dbReference>
<dbReference type="GO" id="GO:0004022">
    <property type="term" value="F:alcohol dehydrogenase (NAD+) activity"/>
    <property type="evidence" value="ECO:0007669"/>
    <property type="project" value="TreeGrafter"/>
</dbReference>
<dbReference type="PROSITE" id="PS00060">
    <property type="entry name" value="ADH_IRON_2"/>
    <property type="match status" value="1"/>
</dbReference>
<dbReference type="OrthoDB" id="57329at2157"/>
<dbReference type="InterPro" id="IPR001670">
    <property type="entry name" value="ADH_Fe/GldA"/>
</dbReference>
<sequence length="390" mass="41806">MVEFVFPRRIVYREDLPRALETLLGDRGVKRVLIVTDVVIAGMDWFKEAIEHIASIGIKACVFDAVEPEPGFEVGDAIASEARRCRAEAIIAVGGGSVIDAAKAGFVKTARPDASLDGLAPFEHLGLEDSGVILVAVPTTSGTGSDASYGIVLTRIAEGRREKVAVGSYEVVPYASILDPSITLGMPKKLSVGTGVDALAHSVEALVSTNANPLSDALAVKTVEIVFRRLPEVVENPGNYEARAEMHLAATMAGMAFTNSGLGLAHAIAHPLGARLGTHHGATVGMVLPHVVRFNESRSVYAGDKYGQLKLILESLLGLEPRDSLADHIEDLYAKVGQPARVRELVDLGREEYVALADEIAEEAFRDPELAFNPVMPTLEEVKTLLYNMY</sequence>
<feature type="domain" description="Fe-containing alcohol dehydrogenase-like C-terminal" evidence="5">
    <location>
        <begin position="192"/>
        <end position="388"/>
    </location>
</feature>
<accession>U3TH98</accession>
<protein>
    <submittedName>
        <fullName evidence="6">Alcohol dehydrogenase</fullName>
    </submittedName>
</protein>
<name>U3TH98_9CREN</name>
<reference evidence="6 7" key="1">
    <citation type="journal article" date="2013" name="Appl. Environ. Microbiol.">
        <title>Variation of the Virus-Related Elements within Syntenic Genomes of the Hyperthermophilic Archaeon Aeropyrum.</title>
        <authorList>
            <person name="Daifuku T."/>
            <person name="Yoshida T."/>
            <person name="Kitamura T."/>
            <person name="Kawaichi S."/>
            <person name="Inoue T."/>
            <person name="Nomura K."/>
            <person name="Yoshida Y."/>
            <person name="Kuno S."/>
            <person name="Sako Y."/>
        </authorList>
    </citation>
    <scope>NUCLEOTIDE SEQUENCE [LARGE SCALE GENOMIC DNA]</scope>
    <source>
        <strain evidence="6 7">SY1</strain>
    </source>
</reference>
<evidence type="ECO:0000256" key="1">
    <source>
        <dbReference type="ARBA" id="ARBA00007358"/>
    </source>
</evidence>
<dbReference type="PROSITE" id="PS00913">
    <property type="entry name" value="ADH_IRON_1"/>
    <property type="match status" value="1"/>
</dbReference>
<dbReference type="GeneID" id="17110985"/>
<evidence type="ECO:0000256" key="2">
    <source>
        <dbReference type="ARBA" id="ARBA00023002"/>
    </source>
</evidence>
<dbReference type="AlphaFoldDB" id="U3TH98"/>
<dbReference type="Gene3D" id="3.40.50.1970">
    <property type="match status" value="1"/>
</dbReference>
<dbReference type="Pfam" id="PF00465">
    <property type="entry name" value="Fe-ADH"/>
    <property type="match status" value="1"/>
</dbReference>